<evidence type="ECO:0000313" key="2">
    <source>
        <dbReference type="EMBL" id="GAD56815.1"/>
    </source>
</evidence>
<accession>U2Z601</accession>
<comment type="caution">
    <text evidence="2">The sequence shown here is derived from an EMBL/GenBank/DDBJ whole genome shotgun (WGS) entry which is preliminary data.</text>
</comment>
<reference evidence="2" key="1">
    <citation type="journal article" date="2013" name="Genome Announc.">
        <title>Draft Genome Sequence of Loktanella cinnabarina LL-001T, Isolated from Deep-Sea Floor Sediment.</title>
        <authorList>
            <person name="Nishi S."/>
            <person name="Tsubouchi T."/>
            <person name="Takaki Y."/>
            <person name="Koyanagi R."/>
            <person name="Satoh N."/>
            <person name="Maruyama T."/>
            <person name="Hatada Y."/>
        </authorList>
    </citation>
    <scope>NUCLEOTIDE SEQUENCE [LARGE SCALE GENOMIC DNA]</scope>
    <source>
        <strain evidence="2">LL-001</strain>
    </source>
</reference>
<keyword evidence="3" id="KW-1185">Reference proteome</keyword>
<sequence>MGLWLCHGLSAPDFSWKVPVSRAEVKCGSGPCPVSKTEPPRRVSRKPHLALLGPRVRYYPRRSSPAPPDL</sequence>
<name>U2Z601_9RHOB</name>
<dbReference type="AlphaFoldDB" id="U2Z601"/>
<proteinExistence type="predicted"/>
<organism evidence="2 3">
    <name type="scientific">Limimaricola cinnabarinus LL-001</name>
    <dbReference type="NCBI Taxonomy" id="1337093"/>
    <lineage>
        <taxon>Bacteria</taxon>
        <taxon>Pseudomonadati</taxon>
        <taxon>Pseudomonadota</taxon>
        <taxon>Alphaproteobacteria</taxon>
        <taxon>Rhodobacterales</taxon>
        <taxon>Paracoccaceae</taxon>
        <taxon>Limimaricola</taxon>
    </lineage>
</organism>
<dbReference type="Proteomes" id="UP000016566">
    <property type="component" value="Unassembled WGS sequence"/>
</dbReference>
<feature type="region of interest" description="Disordered" evidence="1">
    <location>
        <begin position="28"/>
        <end position="47"/>
    </location>
</feature>
<evidence type="ECO:0000256" key="1">
    <source>
        <dbReference type="SAM" id="MobiDB-lite"/>
    </source>
</evidence>
<dbReference type="EMBL" id="BATB01000048">
    <property type="protein sequence ID" value="GAD56815.1"/>
    <property type="molecule type" value="Genomic_DNA"/>
</dbReference>
<gene>
    <name evidence="2" type="ORF">MBELCI_2867</name>
</gene>
<evidence type="ECO:0000313" key="3">
    <source>
        <dbReference type="Proteomes" id="UP000016566"/>
    </source>
</evidence>
<dbReference type="STRING" id="1337093.MBELCI_2867"/>
<protein>
    <submittedName>
        <fullName evidence="2">Uncharacterized protein</fullName>
    </submittedName>
</protein>